<keyword evidence="1" id="KW-0175">Coiled coil</keyword>
<protein>
    <submittedName>
        <fullName evidence="2">Uncharacterized protein</fullName>
    </submittedName>
</protein>
<proteinExistence type="predicted"/>
<gene>
    <name evidence="2" type="ORF">C7416_104457</name>
</gene>
<dbReference type="EMBL" id="QKZN01000004">
    <property type="protein sequence ID" value="PZX29452.1"/>
    <property type="molecule type" value="Genomic_DNA"/>
</dbReference>
<comment type="caution">
    <text evidence="2">The sequence shown here is derived from an EMBL/GenBank/DDBJ whole genome shotgun (WGS) entry which is preliminary data.</text>
</comment>
<organism evidence="2 3">
    <name type="scientific">Cupriavidus phytorum</name>
    <dbReference type="NCBI Taxonomy" id="3024399"/>
    <lineage>
        <taxon>Bacteria</taxon>
        <taxon>Pseudomonadati</taxon>
        <taxon>Pseudomonadota</taxon>
        <taxon>Betaproteobacteria</taxon>
        <taxon>Burkholderiales</taxon>
        <taxon>Burkholderiaceae</taxon>
        <taxon>Cupriavidus</taxon>
    </lineage>
</organism>
<evidence type="ECO:0000313" key="2">
    <source>
        <dbReference type="EMBL" id="PZX29452.1"/>
    </source>
</evidence>
<evidence type="ECO:0000256" key="1">
    <source>
        <dbReference type="SAM" id="Coils"/>
    </source>
</evidence>
<sequence>MSNNKGHGHVVPRPDGLKARCGGPGLCPVCQTEQRLDAEFQEMLRKQAASAQMGMDAAKKAGAEMYRLGKQALDEAGRIAASTSFEELNSQRAANAMLTAQVEALEAERDALRAACIDAVMALAHASNRFPEYNAAYESVSAAIARKEQA</sequence>
<feature type="coiled-coil region" evidence="1">
    <location>
        <begin position="88"/>
        <end position="115"/>
    </location>
</feature>
<dbReference type="Proteomes" id="UP000249638">
    <property type="component" value="Unassembled WGS sequence"/>
</dbReference>
<keyword evidence="3" id="KW-1185">Reference proteome</keyword>
<name>A0A2W7QUY1_9BURK</name>
<accession>A0A2W7QUY1</accession>
<dbReference type="AlphaFoldDB" id="A0A2W7QUY1"/>
<reference evidence="2" key="1">
    <citation type="submission" date="2018-06" db="EMBL/GenBank/DDBJ databases">
        <title>Genomic Encyclopedia of Type Strains, Phase IV (KMG-V): Genome sequencing to study the core and pangenomes of soil and plant-associated prokaryotes.</title>
        <authorList>
            <person name="Whitman W."/>
        </authorList>
    </citation>
    <scope>NUCLEOTIDE SEQUENCE [LARGE SCALE GENOMIC DNA]</scope>
    <source>
        <strain evidence="2">MLR2-44</strain>
    </source>
</reference>
<evidence type="ECO:0000313" key="3">
    <source>
        <dbReference type="Proteomes" id="UP000249638"/>
    </source>
</evidence>